<name>A0A3D8JC22_9HELI</name>
<dbReference type="RefSeq" id="WP_115578506.1">
    <property type="nucleotide sequence ID" value="NZ_NXLX01000002.1"/>
</dbReference>
<accession>A0A3D8JC22</accession>
<evidence type="ECO:0000256" key="1">
    <source>
        <dbReference type="ARBA" id="ARBA00007177"/>
    </source>
</evidence>
<dbReference type="OrthoDB" id="5328682at2"/>
<dbReference type="PANTHER" id="PTHR33643:SF1">
    <property type="entry name" value="UREASE ACCESSORY PROTEIN D"/>
    <property type="match status" value="1"/>
</dbReference>
<reference evidence="3 4" key="1">
    <citation type="submission" date="2018-04" db="EMBL/GenBank/DDBJ databases">
        <title>Novel Campyloabacter and Helicobacter Species and Strains.</title>
        <authorList>
            <person name="Mannion A.J."/>
            <person name="Shen Z."/>
            <person name="Fox J.G."/>
        </authorList>
    </citation>
    <scope>NUCLEOTIDE SEQUENCE [LARGE SCALE GENOMIC DNA]</scope>
    <source>
        <strain evidence="3 4">MIT 04-9362</strain>
    </source>
</reference>
<dbReference type="Proteomes" id="UP000256695">
    <property type="component" value="Unassembled WGS sequence"/>
</dbReference>
<dbReference type="EMBL" id="NXLX01000002">
    <property type="protein sequence ID" value="RDU74451.1"/>
    <property type="molecule type" value="Genomic_DNA"/>
</dbReference>
<gene>
    <name evidence="3" type="ORF">CQA57_01715</name>
</gene>
<dbReference type="Pfam" id="PF01774">
    <property type="entry name" value="UreD"/>
    <property type="match status" value="1"/>
</dbReference>
<organism evidence="3 4">
    <name type="scientific">Helicobacter anseris</name>
    <dbReference type="NCBI Taxonomy" id="375926"/>
    <lineage>
        <taxon>Bacteria</taxon>
        <taxon>Pseudomonadati</taxon>
        <taxon>Campylobacterota</taxon>
        <taxon>Epsilonproteobacteria</taxon>
        <taxon>Campylobacterales</taxon>
        <taxon>Helicobacteraceae</taxon>
        <taxon>Helicobacter</taxon>
    </lineage>
</organism>
<dbReference type="AlphaFoldDB" id="A0A3D8JC22"/>
<keyword evidence="4" id="KW-1185">Reference proteome</keyword>
<evidence type="ECO:0000313" key="3">
    <source>
        <dbReference type="EMBL" id="RDU74451.1"/>
    </source>
</evidence>
<comment type="similarity">
    <text evidence="1">Belongs to the UreD family.</text>
</comment>
<sequence length="253" mass="28672">MNSFTQETLLELKTKVGANGKSVIEHMYFTPPLKIIDPIYEGDIANIMLLSVSAGLMKGDSQKIDINIGQNTKVKLSSQSYEKIHNTLDGKALRNTNIVLQENALLNFTPLPTIPFDNSHFENNTNIYLEDDSILHYGEIFCAGRVSRNEVFKFNKFASKICIFCNEKMIYLDNMFLDPKKQQLDGFCMFDGFTHYLNLIIWDKHQDIECLYEKVKASGINAGISVSAYGVIVIKALDMESERLIAFKTLLGF</sequence>
<proteinExistence type="inferred from homology"/>
<dbReference type="HAMAP" id="MF_01384">
    <property type="entry name" value="UreD"/>
    <property type="match status" value="1"/>
</dbReference>
<evidence type="ECO:0000313" key="4">
    <source>
        <dbReference type="Proteomes" id="UP000256695"/>
    </source>
</evidence>
<dbReference type="PANTHER" id="PTHR33643">
    <property type="entry name" value="UREASE ACCESSORY PROTEIN D"/>
    <property type="match status" value="1"/>
</dbReference>
<protein>
    <submittedName>
        <fullName evidence="3">Urease accessory protein UreH</fullName>
    </submittedName>
</protein>
<keyword evidence="2" id="KW-0143">Chaperone</keyword>
<dbReference type="GO" id="GO:0016151">
    <property type="term" value="F:nickel cation binding"/>
    <property type="evidence" value="ECO:0007669"/>
    <property type="project" value="InterPro"/>
</dbReference>
<comment type="caution">
    <text evidence="3">The sequence shown here is derived from an EMBL/GenBank/DDBJ whole genome shotgun (WGS) entry which is preliminary data.</text>
</comment>
<evidence type="ECO:0000256" key="2">
    <source>
        <dbReference type="ARBA" id="ARBA00023186"/>
    </source>
</evidence>
<dbReference type="InterPro" id="IPR002669">
    <property type="entry name" value="UreD"/>
</dbReference>